<dbReference type="EMBL" id="CM056743">
    <property type="protein sequence ID" value="KAJ8671497.1"/>
    <property type="molecule type" value="Genomic_DNA"/>
</dbReference>
<evidence type="ECO:0000313" key="1">
    <source>
        <dbReference type="EMBL" id="KAJ8671497.1"/>
    </source>
</evidence>
<evidence type="ECO:0000313" key="2">
    <source>
        <dbReference type="Proteomes" id="UP001239111"/>
    </source>
</evidence>
<keyword evidence="2" id="KW-1185">Reference proteome</keyword>
<name>A0ACC2NK72_9HYME</name>
<proteinExistence type="predicted"/>
<sequence length="258" mass="28774">MRRPTDSGVATKLLIGCSRAQRRKLLKEPPHHIPMPKFPASSAFEVSQKVITPLSKVKFFSAEQVEKFLKEAPDDEFLETKVALILGILGALNQVDLLHLKVTDIKDEGDTSLVKITRSKTAASRSFIVSHQGYNIHKKYAVLRPKNATSDRFFMGYSHGHCVNQVIGIKYFTDMTKKMAKFLKLTNPESYTGPIFHRTSAALLANAGAGIMTLKCHGGWKSYTSAHGHNWDSHHDKIEVSRMITSALNLCSSFPKHV</sequence>
<reference evidence="1" key="1">
    <citation type="submission" date="2023-04" db="EMBL/GenBank/DDBJ databases">
        <title>A chromosome-level genome assembly of the parasitoid wasp Eretmocerus hayati.</title>
        <authorList>
            <person name="Zhong Y."/>
            <person name="Liu S."/>
            <person name="Liu Y."/>
        </authorList>
    </citation>
    <scope>NUCLEOTIDE SEQUENCE</scope>
    <source>
        <strain evidence="1">ZJU_SS_LIU_2023</strain>
    </source>
</reference>
<protein>
    <submittedName>
        <fullName evidence="1">Uncharacterized protein</fullName>
    </submittedName>
</protein>
<gene>
    <name evidence="1" type="ORF">QAD02_002756</name>
</gene>
<comment type="caution">
    <text evidence="1">The sequence shown here is derived from an EMBL/GenBank/DDBJ whole genome shotgun (WGS) entry which is preliminary data.</text>
</comment>
<organism evidence="1 2">
    <name type="scientific">Eretmocerus hayati</name>
    <dbReference type="NCBI Taxonomy" id="131215"/>
    <lineage>
        <taxon>Eukaryota</taxon>
        <taxon>Metazoa</taxon>
        <taxon>Ecdysozoa</taxon>
        <taxon>Arthropoda</taxon>
        <taxon>Hexapoda</taxon>
        <taxon>Insecta</taxon>
        <taxon>Pterygota</taxon>
        <taxon>Neoptera</taxon>
        <taxon>Endopterygota</taxon>
        <taxon>Hymenoptera</taxon>
        <taxon>Apocrita</taxon>
        <taxon>Proctotrupomorpha</taxon>
        <taxon>Chalcidoidea</taxon>
        <taxon>Aphelinidae</taxon>
        <taxon>Aphelininae</taxon>
        <taxon>Eretmocerus</taxon>
    </lineage>
</organism>
<dbReference type="Proteomes" id="UP001239111">
    <property type="component" value="Chromosome 3"/>
</dbReference>
<accession>A0ACC2NK72</accession>